<dbReference type="InterPro" id="IPR036186">
    <property type="entry name" value="Serpin_sf"/>
</dbReference>
<dbReference type="SUPFAM" id="SSF56574">
    <property type="entry name" value="Serpins"/>
    <property type="match status" value="1"/>
</dbReference>
<dbReference type="AlphaFoldDB" id="A0A7R8VEP4"/>
<sequence length="214" mass="24359">MCHHGGHWLKECADSWLLSGTFLLFVNFLVTCKTLHDSPVHSRAAFYIRVFIGQHLKSLLNAVKCSSHALCSKCAWRFVLFAVRFKRQRWNRSKVALLLVFGTDSAVTGPGQPCFFMLRSVLEQSYSRKEVDALCSCHSAEIRDTHNVFCFNWSGIPAQALQAQALHINPKGLMFTAYSLPPPPKQFQAEHPFMFFLQHTRSQAILFLGRFGRP</sequence>
<accession>A0A7R8VEP4</accession>
<gene>
    <name evidence="2" type="ORF">TDIB3V08_LOCUS3427</name>
</gene>
<evidence type="ECO:0000313" key="2">
    <source>
        <dbReference type="EMBL" id="CAD7197109.1"/>
    </source>
</evidence>
<dbReference type="Gene3D" id="2.30.39.10">
    <property type="entry name" value="Alpha-1-antitrypsin, domain 1"/>
    <property type="match status" value="1"/>
</dbReference>
<reference evidence="2" key="1">
    <citation type="submission" date="2020-11" db="EMBL/GenBank/DDBJ databases">
        <authorList>
            <person name="Tran Van P."/>
        </authorList>
    </citation>
    <scope>NUCLEOTIDE SEQUENCE</scope>
</reference>
<dbReference type="EMBL" id="OA565486">
    <property type="protein sequence ID" value="CAD7197109.1"/>
    <property type="molecule type" value="Genomic_DNA"/>
</dbReference>
<organism evidence="2">
    <name type="scientific">Timema douglasi</name>
    <name type="common">Walking stick</name>
    <dbReference type="NCBI Taxonomy" id="61478"/>
    <lineage>
        <taxon>Eukaryota</taxon>
        <taxon>Metazoa</taxon>
        <taxon>Ecdysozoa</taxon>
        <taxon>Arthropoda</taxon>
        <taxon>Hexapoda</taxon>
        <taxon>Insecta</taxon>
        <taxon>Pterygota</taxon>
        <taxon>Neoptera</taxon>
        <taxon>Polyneoptera</taxon>
        <taxon>Phasmatodea</taxon>
        <taxon>Timematodea</taxon>
        <taxon>Timematoidea</taxon>
        <taxon>Timematidae</taxon>
        <taxon>Timema</taxon>
    </lineage>
</organism>
<protein>
    <recommendedName>
        <fullName evidence="1">Serpin domain-containing protein</fullName>
    </recommendedName>
</protein>
<evidence type="ECO:0000259" key="1">
    <source>
        <dbReference type="Pfam" id="PF00079"/>
    </source>
</evidence>
<dbReference type="InterPro" id="IPR023796">
    <property type="entry name" value="Serpin_dom"/>
</dbReference>
<proteinExistence type="predicted"/>
<name>A0A7R8VEP4_TIMDO</name>
<dbReference type="Pfam" id="PF00079">
    <property type="entry name" value="Serpin"/>
    <property type="match status" value="1"/>
</dbReference>
<dbReference type="InterPro" id="IPR042185">
    <property type="entry name" value="Serpin_sf_2"/>
</dbReference>
<feature type="domain" description="Serpin" evidence="1">
    <location>
        <begin position="165"/>
        <end position="214"/>
    </location>
</feature>